<dbReference type="InterPro" id="IPR021210">
    <property type="entry name" value="Exosporium_BclB"/>
</dbReference>
<feature type="transmembrane region" description="Helical" evidence="1">
    <location>
        <begin position="56"/>
        <end position="80"/>
    </location>
</feature>
<name>A0A2U3LIS6_9FIRM</name>
<sequence>MTTITGGLAGIPGFVGFGSSAPGLVDLGATIDLTGAAATNLNFAYSVPRDGTITSIAAYFSTTAALSLVGSTITITAQLYSSTTPDNTFSPVAGTAVTLAPALTGILSVGTISNAILTGLAIPVTAQTRLLMVFSATAAGLTLINTVAGYASAGVVIS</sequence>
<proteinExistence type="predicted"/>
<dbReference type="EMBL" id="OMOF01000489">
    <property type="protein sequence ID" value="SPF51857.1"/>
    <property type="molecule type" value="Genomic_DNA"/>
</dbReference>
<dbReference type="Proteomes" id="UP000238916">
    <property type="component" value="Unassembled WGS sequence"/>
</dbReference>
<evidence type="ECO:0000313" key="3">
    <source>
        <dbReference type="Proteomes" id="UP000238916"/>
    </source>
</evidence>
<keyword evidence="1" id="KW-0472">Membrane</keyword>
<evidence type="ECO:0000256" key="1">
    <source>
        <dbReference type="SAM" id="Phobius"/>
    </source>
</evidence>
<keyword evidence="1" id="KW-1133">Transmembrane helix</keyword>
<keyword evidence="1" id="KW-0812">Transmembrane</keyword>
<protein>
    <submittedName>
        <fullName evidence="2">Membrane protein</fullName>
    </submittedName>
</protein>
<organism evidence="2 3">
    <name type="scientific">Candidatus Desulfosporosinus infrequens</name>
    <dbReference type="NCBI Taxonomy" id="2043169"/>
    <lineage>
        <taxon>Bacteria</taxon>
        <taxon>Bacillati</taxon>
        <taxon>Bacillota</taxon>
        <taxon>Clostridia</taxon>
        <taxon>Eubacteriales</taxon>
        <taxon>Desulfitobacteriaceae</taxon>
        <taxon>Desulfosporosinus</taxon>
    </lineage>
</organism>
<dbReference type="NCBIfam" id="TIGR03721">
    <property type="entry name" value="exospore_TM"/>
    <property type="match status" value="1"/>
</dbReference>
<feature type="transmembrane region" description="Helical" evidence="1">
    <location>
        <begin position="100"/>
        <end position="123"/>
    </location>
</feature>
<evidence type="ECO:0000313" key="2">
    <source>
        <dbReference type="EMBL" id="SPF51857.1"/>
    </source>
</evidence>
<reference evidence="3" key="1">
    <citation type="submission" date="2018-02" db="EMBL/GenBank/DDBJ databases">
        <authorList>
            <person name="Hausmann B."/>
        </authorList>
    </citation>
    <scope>NUCLEOTIDE SEQUENCE [LARGE SCALE GENOMIC DNA]</scope>
    <source>
        <strain evidence="3">Peat soil MAG SbF1</strain>
    </source>
</reference>
<accession>A0A2U3LIS6</accession>
<gene>
    <name evidence="2" type="ORF">SBF1_5390001</name>
</gene>
<dbReference type="AlphaFoldDB" id="A0A2U3LIS6"/>
<feature type="transmembrane region" description="Helical" evidence="1">
    <location>
        <begin position="130"/>
        <end position="153"/>
    </location>
</feature>